<organism evidence="1">
    <name type="scientific">Phaeodactylum tricornutum</name>
    <name type="common">Diatom</name>
    <dbReference type="NCBI Taxonomy" id="2850"/>
    <lineage>
        <taxon>Eukaryota</taxon>
        <taxon>Sar</taxon>
        <taxon>Stramenopiles</taxon>
        <taxon>Ochrophyta</taxon>
        <taxon>Bacillariophyta</taxon>
        <taxon>Bacillariophyceae</taxon>
        <taxon>Bacillariophycidae</taxon>
        <taxon>Naviculales</taxon>
        <taxon>Phaeodactylaceae</taxon>
        <taxon>Phaeodactylum</taxon>
    </lineage>
</organism>
<evidence type="ECO:0008006" key="2">
    <source>
        <dbReference type="Google" id="ProtNLM"/>
    </source>
</evidence>
<dbReference type="Gene3D" id="3.40.50.1820">
    <property type="entry name" value="alpha/beta hydrolase"/>
    <property type="match status" value="1"/>
</dbReference>
<evidence type="ECO:0000313" key="1">
    <source>
        <dbReference type="EMBL" id="CAG9286474.1"/>
    </source>
</evidence>
<dbReference type="PANTHER" id="PTHR31591">
    <property type="entry name" value="UPF0613 PROTEIN PB24D3.06C"/>
    <property type="match status" value="1"/>
</dbReference>
<sequence length="330" mass="35960">MTMIQPATSGPPCIPPLSSYGTLTGQLFLYDGGKVAFESPITESTTARERSTAVTPHNKCILVGGLSDGLLPCPYTGLLEQACASLEGGWSLIQPVLSSSYTGFGHGSLARDCAEMESLLDYCIAHRNASTFCLVGHSTGCQNIVYFLKHARRDLQDRIRVAALQAPVSDREGVPDLDLQARNIDLALSMQSRGQAEEMMPRDAFWAPITAQRYLDLNARGGTDDFFSSDYTDEELRSRLAHVGSNRHGARLKVLVAYSGKDEYIPADLDTEELTTRLVDAMNDACREDEMQVAIPLHLPLGNHNLSQGPNDAHTFVDAVARLLADCEIN</sequence>
<dbReference type="InterPro" id="IPR029058">
    <property type="entry name" value="AB_hydrolase_fold"/>
</dbReference>
<dbReference type="AlphaFoldDB" id="A0A8J9SZT6"/>
<dbReference type="InterPro" id="IPR013744">
    <property type="entry name" value="SidJ"/>
</dbReference>
<dbReference type="Proteomes" id="UP000836788">
    <property type="component" value="Chromosome 22"/>
</dbReference>
<name>A0A8J9SZT6_PHATR</name>
<protein>
    <recommendedName>
        <fullName evidence="2">DUF1749-domain-containing protein</fullName>
    </recommendedName>
</protein>
<gene>
    <name evidence="1" type="ORF">PTTT1_LOCUS32450</name>
</gene>
<dbReference type="EMBL" id="OU594963">
    <property type="protein sequence ID" value="CAG9286474.1"/>
    <property type="molecule type" value="Genomic_DNA"/>
</dbReference>
<dbReference type="Pfam" id="PF08538">
    <property type="entry name" value="DUF1749"/>
    <property type="match status" value="1"/>
</dbReference>
<accession>A0A8J9SZT6</accession>
<proteinExistence type="predicted"/>
<dbReference type="PANTHER" id="PTHR31591:SF1">
    <property type="entry name" value="UPF0613 PROTEIN PB24D3.06C"/>
    <property type="match status" value="1"/>
</dbReference>
<dbReference type="SUPFAM" id="SSF53474">
    <property type="entry name" value="alpha/beta-Hydrolases"/>
    <property type="match status" value="1"/>
</dbReference>
<reference evidence="1" key="1">
    <citation type="submission" date="2022-02" db="EMBL/GenBank/DDBJ databases">
        <authorList>
            <person name="Giguere J D."/>
        </authorList>
    </citation>
    <scope>NUCLEOTIDE SEQUENCE</scope>
    <source>
        <strain evidence="1">CCAP 1055/1</strain>
    </source>
</reference>